<dbReference type="RefSeq" id="WP_089382458.1">
    <property type="nucleotide sequence ID" value="NZ_FZNT01000009.1"/>
</dbReference>
<dbReference type="AlphaFoldDB" id="A0A238YFH8"/>
<dbReference type="Proteomes" id="UP000198384">
    <property type="component" value="Unassembled WGS sequence"/>
</dbReference>
<dbReference type="OrthoDB" id="1447658at2"/>
<sequence length="159" mass="17949">MKSFFLALAFIVTCSTINAQYNVESYKYKIAFTTTEKLDRYETEAETVLGYENNDYAVDIEIFPLSEQSSEFIASQKYGAVYTAEALSLEDAKLGGRVDNIPGAYYAIAYDNYDGERSIVYVIAALNKKLGISYEATIYCYNNNSEEGKRIAKSFRLLD</sequence>
<dbReference type="EMBL" id="FZNT01000009">
    <property type="protein sequence ID" value="SNR69897.1"/>
    <property type="molecule type" value="Genomic_DNA"/>
</dbReference>
<keyword evidence="1" id="KW-0732">Signal</keyword>
<feature type="chain" id="PRO_5012421313" evidence="1">
    <location>
        <begin position="20"/>
        <end position="159"/>
    </location>
</feature>
<accession>A0A238YFH8</accession>
<evidence type="ECO:0000313" key="2">
    <source>
        <dbReference type="EMBL" id="SNR69897.1"/>
    </source>
</evidence>
<gene>
    <name evidence="2" type="ORF">SAMN06265371_10932</name>
</gene>
<organism evidence="2 3">
    <name type="scientific">Lutibacter agarilyticus</name>
    <dbReference type="NCBI Taxonomy" id="1109740"/>
    <lineage>
        <taxon>Bacteria</taxon>
        <taxon>Pseudomonadati</taxon>
        <taxon>Bacteroidota</taxon>
        <taxon>Flavobacteriia</taxon>
        <taxon>Flavobacteriales</taxon>
        <taxon>Flavobacteriaceae</taxon>
        <taxon>Lutibacter</taxon>
    </lineage>
</organism>
<keyword evidence="3" id="KW-1185">Reference proteome</keyword>
<evidence type="ECO:0000313" key="3">
    <source>
        <dbReference type="Proteomes" id="UP000198384"/>
    </source>
</evidence>
<reference evidence="2 3" key="1">
    <citation type="submission" date="2017-06" db="EMBL/GenBank/DDBJ databases">
        <authorList>
            <person name="Kim H.J."/>
            <person name="Triplett B.A."/>
        </authorList>
    </citation>
    <scope>NUCLEOTIDE SEQUENCE [LARGE SCALE GENOMIC DNA]</scope>
    <source>
        <strain evidence="2 3">DSM 29150</strain>
    </source>
</reference>
<proteinExistence type="predicted"/>
<evidence type="ECO:0000256" key="1">
    <source>
        <dbReference type="SAM" id="SignalP"/>
    </source>
</evidence>
<protein>
    <submittedName>
        <fullName evidence="2">Uncharacterized protein</fullName>
    </submittedName>
</protein>
<name>A0A238YFH8_9FLAO</name>
<feature type="signal peptide" evidence="1">
    <location>
        <begin position="1"/>
        <end position="19"/>
    </location>
</feature>